<name>A0A646QJ34_9MYRI</name>
<dbReference type="EMBL" id="GHBY01000473">
    <property type="protein sequence ID" value="MUP40650.1"/>
    <property type="molecule type" value="Transcribed_RNA"/>
</dbReference>
<dbReference type="InterPro" id="IPR041679">
    <property type="entry name" value="DNA2/NAM7-like_C"/>
</dbReference>
<dbReference type="InterPro" id="IPR057373">
    <property type="entry name" value="ZNFX1"/>
</dbReference>
<dbReference type="GO" id="GO:0031380">
    <property type="term" value="C:nuclear RNA-directed RNA polymerase complex"/>
    <property type="evidence" value="ECO:0007669"/>
    <property type="project" value="TreeGrafter"/>
</dbReference>
<evidence type="ECO:0000256" key="7">
    <source>
        <dbReference type="ARBA" id="ARBA00022859"/>
    </source>
</evidence>
<accession>A0A646QJ34</accession>
<keyword evidence="7" id="KW-0391">Immunity</keyword>
<dbReference type="Pfam" id="PF20173">
    <property type="entry name" value="ZnF_RZ-type"/>
    <property type="match status" value="1"/>
</dbReference>
<organism evidence="11">
    <name type="scientific">Hemiscolopendra marginata</name>
    <dbReference type="NCBI Taxonomy" id="943146"/>
    <lineage>
        <taxon>Eukaryota</taxon>
        <taxon>Metazoa</taxon>
        <taxon>Ecdysozoa</taxon>
        <taxon>Arthropoda</taxon>
        <taxon>Myriapoda</taxon>
        <taxon>Chilopoda</taxon>
        <taxon>Pleurostigmophora</taxon>
        <taxon>Scolopendromorpha</taxon>
        <taxon>Scolopendridae</taxon>
        <taxon>Hemiscolopendra</taxon>
    </lineage>
</organism>
<dbReference type="GO" id="GO:0008270">
    <property type="term" value="F:zinc ion binding"/>
    <property type="evidence" value="ECO:0007669"/>
    <property type="project" value="UniProtKB-KW"/>
</dbReference>
<evidence type="ECO:0000256" key="4">
    <source>
        <dbReference type="ARBA" id="ARBA00022737"/>
    </source>
</evidence>
<evidence type="ECO:0000259" key="10">
    <source>
        <dbReference type="PROSITE" id="PS51981"/>
    </source>
</evidence>
<dbReference type="Pfam" id="PF25396">
    <property type="entry name" value="ZNFX1"/>
    <property type="match status" value="1"/>
</dbReference>
<evidence type="ECO:0000256" key="8">
    <source>
        <dbReference type="SAM" id="Coils"/>
    </source>
</evidence>
<dbReference type="CDD" id="cd06008">
    <property type="entry name" value="NF-X1-zinc-finger"/>
    <property type="match status" value="1"/>
</dbReference>
<dbReference type="GO" id="GO:0031048">
    <property type="term" value="P:regulatory ncRNA-mediated heterochromatin formation"/>
    <property type="evidence" value="ECO:0007669"/>
    <property type="project" value="TreeGrafter"/>
</dbReference>
<dbReference type="CDD" id="cd18808">
    <property type="entry name" value="SF1_C_Upf1"/>
    <property type="match status" value="1"/>
</dbReference>
<dbReference type="InterPro" id="IPR000967">
    <property type="entry name" value="Znf_NFX1"/>
</dbReference>
<dbReference type="InterPro" id="IPR046439">
    <property type="entry name" value="ZF_RZ_dom"/>
</dbReference>
<dbReference type="Gene3D" id="3.40.50.300">
    <property type="entry name" value="P-loop containing nucleotide triphosphate hydrolases"/>
    <property type="match status" value="3"/>
</dbReference>
<evidence type="ECO:0000256" key="5">
    <source>
        <dbReference type="ARBA" id="ARBA00022771"/>
    </source>
</evidence>
<evidence type="ECO:0000256" key="3">
    <source>
        <dbReference type="ARBA" id="ARBA00022723"/>
    </source>
</evidence>
<evidence type="ECO:0000256" key="6">
    <source>
        <dbReference type="ARBA" id="ARBA00022833"/>
    </source>
</evidence>
<keyword evidence="4" id="KW-0677">Repeat</keyword>
<proteinExistence type="predicted"/>
<dbReference type="FunFam" id="3.40.50.300:FF:000742">
    <property type="entry name" value="NFX1-type zinc finger-containing protein 1"/>
    <property type="match status" value="1"/>
</dbReference>
<dbReference type="PANTHER" id="PTHR10887:SF341">
    <property type="entry name" value="NFX1-TYPE ZINC FINGER-CONTAINING PROTEIN 1"/>
    <property type="match status" value="1"/>
</dbReference>
<dbReference type="PROSITE" id="PS51981">
    <property type="entry name" value="ZF_RZ"/>
    <property type="match status" value="1"/>
</dbReference>
<feature type="region of interest" description="Disordered" evidence="9">
    <location>
        <begin position="1"/>
        <end position="144"/>
    </location>
</feature>
<sequence length="2132" mass="246397">MERNNDNRNKSLNGGRNSNRRRGRGRRDNDGTSTNDRQSNRTNNNRGNRHRSQSVNPPATEGLCRTESRESVSSVLSERDDHRDRNSRGRGGQGRGNRGRNINRSGCYHNRTNDGSSQENFQQGNNNAQENFQQGNNNAQENKRKRDFIIPISYNQLEKLLSQEPSDIILSLIEQRSGFPELLKMPKIRDRDLIMLLRVLSRAFSTRLHKENQNHLMSTLLASTLFNQHITLFLMGIMTDNKKHDDIFSLFADIGWEIVDRMPLAAAEDLLACTNLCATIMPTIENSCEVSDEANTKIQQLKKKLMSIKEEESKDLAERNKKQKYQRLTEEDEPEDDFREIPIIPIVEEIRLDVRPYLRRNIVEGKYTSVNHYLDVHFRLLREDFVRPLRLGILDFLKKHNNTKNNTKFKSKDIRIYENVKITKPEYNKSGMLYILQFDVTPLRRIRWEISKRLIFGSLLCLSSDNFQNVLFATVSDSKPESLKKGLVSVKFEDEFELNKKLTKDQMEAVYMMVESQAYFEAYRYILLGLKKINPENLPLDNYIIHVQRNLQPPKYLQIDSIYNMSSLVNNSKLYQVQVQDIRSWPTAEELSVDESQRKAMHLALTSAMTIIQGPPGTGKTYLGLKIVQTLLDNRQVWQTRDHMAPILIVCYTNHALDQFLEGLLQYTKKLVRVGGRSRNEALFRYNIKYIREQLRFNRLRAKNIFYNIEVFRSELRSIRGKIENHLKFIALLRSHILHEHSSKSEIFQMLAVRLFSDFIEHFGLDPIDQQWSPKSFLASWLGLTVEGWVTENEVDEFLHEFEADFEVVKSRSTKKKEAAAALPLMPVNLNHPNDRPLLLEEEDGGLLIDVEDEGTAEHKRRYLDTEINEDVSPLEIQSQNIWAMDVNILSDPYNLVPKEAIQDQGTFLMLEAMGKIRQEIGFRELAKNEIQEELDLGQENIWQMELAQRWRIYRTLVKHFRKDVETIIDNLRNEYSKIAQRMKEVENGEELAVFRQCDIIGLTTTGAAKYHDVLQELSPKIIVVEEAAEVLESHIITTMGPKTEHLILIGDHKQLRPTPCVYNLATDYNLDVSLFERMIKNDIRYELLQLQHRMRPEISRLLVPHVYLSLQDHPAVKRYPSVVGMLNSVFFINHSHPEEHLVDSKTHCNAYEADFIVALCFYLLQQGYDPKKITILTTYAGQLFELRKKMKKEFFEGVRVTVVDNFQGEENDIIILSFVRSNEDGKIGFLKIDNRINVALSRAQHGMYCIGNFQFFASKSELWKKIICDLETYQQIGSNLFLKCQKHPHSVSKITKPGDFKQFAPEGGCLELCEEELPCGHTCSRVCHLTKHLRCEERCSKILCGRGHACPYPCYAECPPCRIKVEKPLNTCNHSVMIECHKDVNGIKCQIVVEKQLPKCNHLVNLKCHINVDEYKCEILIERTLSHCNHTRNIQCHLDPNTVSCLVNCDYRLDCGHQCSKKCHILEDPEHEEVKCMKPCQKTVCEFKHKCKMLCHQECNKCMIYVEKVLPCGHKAKMACSDDTYAYICTKPCTRIINECRHPCKRKCNETCGGCMELVRKTLPYCSHSVTVPCSDDIYSVLCEEPCSKTLSCGHQCQEMCMNLCSKKCKTLIPSRGDCGHELAVPCHAMKEPMELLSRYCKHPCGKQLPCEHECAGTCGDCRQGRVHVQCKNKCDRPQICGHPCKIPCAQMCPPCNEKCRTRCIHSRCPKRCGQPCKKCKEPCPWRCVHKKCSQLCGSICDRTPCDEPCPLNLRCGHKCIGFCGEQCPPLCRICNKEELTEFILYGNEEEDDARFVFLEDCKHCIEVEGLDHWMNMDENEIKMKECPRCKSVIWRNSRYGNIIKQRLHDVQRVKKRLFGKDKAQRKVMTQLLSKLKRSQDIEEYFQAEFTSIFKRLANFHFVLHHHETVVIENQINMLSVMADLKTRSQSLAAAALKFIDFDIMFLSKRLMKNQARMNEHELNQINCELDRITYYANFVDVKDKVNAEGRLNHPNVIENLQRVRDIFILGTALNEHQKREIKESLQLASRRQGLGISEKERSMIVKAMSMGQGHWYKCPNGHVYAIGDCGGANQISKCNECGAQIGGVRHDLLAGNAHTGEMDGSQYSAWSEAANLNNYDRRELQRLAFL</sequence>
<protein>
    <submittedName>
        <fullName evidence="11">NFX1-type zinc finger-containing protein 1</fullName>
    </submittedName>
</protein>
<evidence type="ECO:0000313" key="11">
    <source>
        <dbReference type="EMBL" id="MUP40650.1"/>
    </source>
</evidence>
<keyword evidence="8" id="KW-0175">Coiled coil</keyword>
<dbReference type="InterPro" id="IPR047187">
    <property type="entry name" value="SF1_C_Upf1"/>
</dbReference>
<dbReference type="PANTHER" id="PTHR10887">
    <property type="entry name" value="DNA2/NAM7 HELICASE FAMILY"/>
    <property type="match status" value="1"/>
</dbReference>
<reference evidence="11" key="1">
    <citation type="submission" date="2018-11" db="EMBL/GenBank/DDBJ databases">
        <title>Venom-gland transcriptomics and venom proteomics of the Florida green centipede (Hemiscolopendra marginata) reveal sex-based variation in a centipede venom.</title>
        <authorList>
            <person name="Nystrom G.S."/>
            <person name="Ward M.J."/>
            <person name="Ellsworth S.A."/>
            <person name="Rokyta D.R."/>
        </authorList>
    </citation>
    <scope>NUCLEOTIDE SEQUENCE</scope>
    <source>
        <tissue evidence="11">Venom gland</tissue>
    </source>
</reference>
<dbReference type="GO" id="GO:0005737">
    <property type="term" value="C:cytoplasm"/>
    <property type="evidence" value="ECO:0007669"/>
    <property type="project" value="UniProtKB-SubCell"/>
</dbReference>
<keyword evidence="6" id="KW-0862">Zinc</keyword>
<dbReference type="Pfam" id="PF13086">
    <property type="entry name" value="AAA_11"/>
    <property type="match status" value="2"/>
</dbReference>
<evidence type="ECO:0000256" key="2">
    <source>
        <dbReference type="ARBA" id="ARBA00022490"/>
    </source>
</evidence>
<comment type="subcellular location">
    <subcellularLocation>
        <location evidence="1">Cytoplasm</location>
    </subcellularLocation>
</comment>
<feature type="compositionally biased region" description="Basic and acidic residues" evidence="9">
    <location>
        <begin position="77"/>
        <end position="87"/>
    </location>
</feature>
<feature type="compositionally biased region" description="Polar residues" evidence="9">
    <location>
        <begin position="113"/>
        <end position="140"/>
    </location>
</feature>
<feature type="coiled-coil region" evidence="8">
    <location>
        <begin position="284"/>
        <end position="311"/>
    </location>
</feature>
<feature type="domain" description="RZ-type" evidence="10">
    <location>
        <begin position="2038"/>
        <end position="2109"/>
    </location>
</feature>
<feature type="region of interest" description="Disordered" evidence="9">
    <location>
        <begin position="312"/>
        <end position="333"/>
    </location>
</feature>
<evidence type="ECO:0000256" key="9">
    <source>
        <dbReference type="SAM" id="MobiDB-lite"/>
    </source>
</evidence>
<dbReference type="GO" id="GO:0002376">
    <property type="term" value="P:immune system process"/>
    <property type="evidence" value="ECO:0007669"/>
    <property type="project" value="UniProtKB-KW"/>
</dbReference>
<keyword evidence="2" id="KW-0963">Cytoplasm</keyword>
<dbReference type="InterPro" id="IPR027417">
    <property type="entry name" value="P-loop_NTPase"/>
</dbReference>
<dbReference type="SMART" id="SM00438">
    <property type="entry name" value="ZnF_NFX"/>
    <property type="match status" value="7"/>
</dbReference>
<dbReference type="GO" id="GO:0004386">
    <property type="term" value="F:helicase activity"/>
    <property type="evidence" value="ECO:0007669"/>
    <property type="project" value="InterPro"/>
</dbReference>
<keyword evidence="3" id="KW-0479">Metal-binding</keyword>
<evidence type="ECO:0000256" key="1">
    <source>
        <dbReference type="ARBA" id="ARBA00004496"/>
    </source>
</evidence>
<dbReference type="SUPFAM" id="SSF52540">
    <property type="entry name" value="P-loop containing nucleoside triphosphate hydrolases"/>
    <property type="match status" value="1"/>
</dbReference>
<keyword evidence="5" id="KW-0863">Zinc-finger</keyword>
<dbReference type="InterPro" id="IPR041677">
    <property type="entry name" value="DNA2/NAM7_AAA_11"/>
</dbReference>
<dbReference type="Pfam" id="PF13087">
    <property type="entry name" value="AAA_12"/>
    <property type="match status" value="1"/>
</dbReference>
<dbReference type="InterPro" id="IPR045055">
    <property type="entry name" value="DNA2/NAM7-like"/>
</dbReference>
<feature type="coiled-coil region" evidence="8">
    <location>
        <begin position="962"/>
        <end position="989"/>
    </location>
</feature>